<accession>A0A151WXR8</accession>
<evidence type="ECO:0000313" key="1">
    <source>
        <dbReference type="EMBL" id="KYQ52465.1"/>
    </source>
</evidence>
<gene>
    <name evidence="1" type="ORF">ALC60_08425</name>
</gene>
<dbReference type="AlphaFoldDB" id="A0A151WXR8"/>
<evidence type="ECO:0000313" key="2">
    <source>
        <dbReference type="Proteomes" id="UP000075809"/>
    </source>
</evidence>
<protein>
    <recommendedName>
        <fullName evidence="3">THAP domain-containing protein 9</fullName>
    </recommendedName>
</protein>
<dbReference type="EMBL" id="KQ982669">
    <property type="protein sequence ID" value="KYQ52465.1"/>
    <property type="molecule type" value="Genomic_DNA"/>
</dbReference>
<organism evidence="1 2">
    <name type="scientific">Mycetomoellerius zeteki</name>
    <dbReference type="NCBI Taxonomy" id="64791"/>
    <lineage>
        <taxon>Eukaryota</taxon>
        <taxon>Metazoa</taxon>
        <taxon>Ecdysozoa</taxon>
        <taxon>Arthropoda</taxon>
        <taxon>Hexapoda</taxon>
        <taxon>Insecta</taxon>
        <taxon>Pterygota</taxon>
        <taxon>Neoptera</taxon>
        <taxon>Endopterygota</taxon>
        <taxon>Hymenoptera</taxon>
        <taxon>Apocrita</taxon>
        <taxon>Aculeata</taxon>
        <taxon>Formicoidea</taxon>
        <taxon>Formicidae</taxon>
        <taxon>Myrmicinae</taxon>
        <taxon>Mycetomoellerius</taxon>
    </lineage>
</organism>
<name>A0A151WXR8_9HYME</name>
<dbReference type="STRING" id="64791.A0A151WXR8"/>
<dbReference type="Proteomes" id="UP000075809">
    <property type="component" value="Unassembled WGS sequence"/>
</dbReference>
<keyword evidence="2" id="KW-1185">Reference proteome</keyword>
<reference evidence="1 2" key="1">
    <citation type="submission" date="2015-09" db="EMBL/GenBank/DDBJ databases">
        <title>Trachymyrmex zeteki WGS genome.</title>
        <authorList>
            <person name="Nygaard S."/>
            <person name="Hu H."/>
            <person name="Boomsma J."/>
            <person name="Zhang G."/>
        </authorList>
    </citation>
    <scope>NUCLEOTIDE SEQUENCE [LARGE SCALE GENOMIC DNA]</scope>
    <source>
        <strain evidence="1">Tzet28-1</strain>
        <tissue evidence="1">Whole body</tissue>
    </source>
</reference>
<feature type="non-terminal residue" evidence="1">
    <location>
        <position position="1"/>
    </location>
</feature>
<sequence>SEYARDIISYIAGFIARSLTKVIKCDTCFMALVGKTSESKLQNRKTESGLISASQDLIEVCITSGYVVRTYPNYQYSSWNFSKSADKTEQAMKKMNMQLIPRKVLLCLVRTRTYIRLREINKQISLQNQRSKQIKKFLNLQIAKLISNIN</sequence>
<proteinExistence type="predicted"/>
<evidence type="ECO:0008006" key="3">
    <source>
        <dbReference type="Google" id="ProtNLM"/>
    </source>
</evidence>